<evidence type="ECO:0000256" key="10">
    <source>
        <dbReference type="ARBA" id="ARBA00023128"/>
    </source>
</evidence>
<keyword evidence="5" id="KW-0050">Antiport</keyword>
<comment type="similarity">
    <text evidence="2 13">Belongs to the mitochondrial carrier (TC 2.A.29) family.</text>
</comment>
<evidence type="ECO:0000256" key="2">
    <source>
        <dbReference type="ARBA" id="ARBA00006375"/>
    </source>
</evidence>
<evidence type="ECO:0000313" key="15">
    <source>
        <dbReference type="EMBL" id="KAK9875813.1"/>
    </source>
</evidence>
<dbReference type="Gene3D" id="1.50.40.10">
    <property type="entry name" value="Mitochondrial carrier domain"/>
    <property type="match status" value="2"/>
</dbReference>
<keyword evidence="9" id="KW-1133">Transmembrane helix</keyword>
<comment type="subcellular location">
    <subcellularLocation>
        <location evidence="14">Membrane</location>
        <topology evidence="14">Multi-pass membrane protein</topology>
    </subcellularLocation>
    <subcellularLocation>
        <location evidence="1">Mitochondrion inner membrane</location>
        <topology evidence="1">Multi-pass membrane protein</topology>
    </subcellularLocation>
</comment>
<comment type="function">
    <text evidence="14">Catalyzes the exchange of ADP and ATP across the membrane.</text>
</comment>
<dbReference type="PANTHER" id="PTHR45635:SF40">
    <property type="entry name" value="ADP_ATP TRANSLOCASE 4"/>
    <property type="match status" value="1"/>
</dbReference>
<dbReference type="PANTHER" id="PTHR45635">
    <property type="entry name" value="ADP,ATP CARRIER PROTEIN 1-RELATED-RELATED"/>
    <property type="match status" value="1"/>
</dbReference>
<dbReference type="InterPro" id="IPR002067">
    <property type="entry name" value="MCP"/>
</dbReference>
<dbReference type="EMBL" id="JARQZJ010000034">
    <property type="protein sequence ID" value="KAK9875813.1"/>
    <property type="molecule type" value="Genomic_DNA"/>
</dbReference>
<dbReference type="PRINTS" id="PR00927">
    <property type="entry name" value="ADPTRNSLCASE"/>
</dbReference>
<evidence type="ECO:0000256" key="5">
    <source>
        <dbReference type="ARBA" id="ARBA00022449"/>
    </source>
</evidence>
<keyword evidence="10" id="KW-0496">Mitochondrion</keyword>
<keyword evidence="8" id="KW-0999">Mitochondrion inner membrane</keyword>
<evidence type="ECO:0000256" key="3">
    <source>
        <dbReference type="ARBA" id="ARBA00011245"/>
    </source>
</evidence>
<evidence type="ECO:0000256" key="14">
    <source>
        <dbReference type="RuleBase" id="RU368008"/>
    </source>
</evidence>
<protein>
    <recommendedName>
        <fullName evidence="14">ADP/ATP translocase</fullName>
    </recommendedName>
    <alternativeName>
        <fullName evidence="14">ADP,ATP carrier protein</fullName>
    </alternativeName>
</protein>
<dbReference type="GO" id="GO:0005743">
    <property type="term" value="C:mitochondrial inner membrane"/>
    <property type="evidence" value="ECO:0007669"/>
    <property type="project" value="UniProtKB-SubCell"/>
</dbReference>
<dbReference type="GO" id="GO:1901029">
    <property type="term" value="P:negative regulation of mitochondrial outer membrane permeabilization involved in apoptotic signaling pathway"/>
    <property type="evidence" value="ECO:0007669"/>
    <property type="project" value="TreeGrafter"/>
</dbReference>
<evidence type="ECO:0000256" key="13">
    <source>
        <dbReference type="RuleBase" id="RU000488"/>
    </source>
</evidence>
<name>A0AAW1TZV3_9CUCU</name>
<evidence type="ECO:0000256" key="4">
    <source>
        <dbReference type="ARBA" id="ARBA00022448"/>
    </source>
</evidence>
<keyword evidence="6 12" id="KW-0812">Transmembrane</keyword>
<evidence type="ECO:0000256" key="9">
    <source>
        <dbReference type="ARBA" id="ARBA00022989"/>
    </source>
</evidence>
<evidence type="ECO:0000256" key="6">
    <source>
        <dbReference type="ARBA" id="ARBA00022692"/>
    </source>
</evidence>
<dbReference type="GO" id="GO:0005471">
    <property type="term" value="F:ATP:ADP antiporter activity"/>
    <property type="evidence" value="ECO:0007669"/>
    <property type="project" value="UniProtKB-UniRule"/>
</dbReference>
<sequence>MLTEPSTFMKDFLTGGIYAAVAKTSVVPIERVKLIMQVQAASKQIEAGREHKGIIDAFVRTPEAQDYARTCLGADVEKSLSERQYTALIDCITKTLKSNGPVGFHRGFLVSVQGIIIYRASYFGFFDKAKEMLPYPKNTPFIISILIA</sequence>
<dbReference type="SUPFAM" id="SSF103506">
    <property type="entry name" value="Mitochondrial carrier"/>
    <property type="match status" value="1"/>
</dbReference>
<evidence type="ECO:0000256" key="7">
    <source>
        <dbReference type="ARBA" id="ARBA00022737"/>
    </source>
</evidence>
<organism evidence="15 16">
    <name type="scientific">Henosepilachna vigintioctopunctata</name>
    <dbReference type="NCBI Taxonomy" id="420089"/>
    <lineage>
        <taxon>Eukaryota</taxon>
        <taxon>Metazoa</taxon>
        <taxon>Ecdysozoa</taxon>
        <taxon>Arthropoda</taxon>
        <taxon>Hexapoda</taxon>
        <taxon>Insecta</taxon>
        <taxon>Pterygota</taxon>
        <taxon>Neoptera</taxon>
        <taxon>Endopterygota</taxon>
        <taxon>Coleoptera</taxon>
        <taxon>Polyphaga</taxon>
        <taxon>Cucujiformia</taxon>
        <taxon>Coccinelloidea</taxon>
        <taxon>Coccinellidae</taxon>
        <taxon>Epilachninae</taxon>
        <taxon>Epilachnini</taxon>
        <taxon>Henosepilachna</taxon>
    </lineage>
</organism>
<dbReference type="GO" id="GO:1990544">
    <property type="term" value="P:mitochondrial ATP transmembrane transport"/>
    <property type="evidence" value="ECO:0007669"/>
    <property type="project" value="InterPro"/>
</dbReference>
<dbReference type="Pfam" id="PF00153">
    <property type="entry name" value="Mito_carr"/>
    <property type="match status" value="2"/>
</dbReference>
<dbReference type="InterPro" id="IPR018108">
    <property type="entry name" value="MCP_transmembrane"/>
</dbReference>
<evidence type="ECO:0000256" key="12">
    <source>
        <dbReference type="PROSITE-ProRule" id="PRU00282"/>
    </source>
</evidence>
<dbReference type="Proteomes" id="UP001431783">
    <property type="component" value="Unassembled WGS sequence"/>
</dbReference>
<dbReference type="PROSITE" id="PS50920">
    <property type="entry name" value="SOLCAR"/>
    <property type="match status" value="1"/>
</dbReference>
<keyword evidence="7" id="KW-0677">Repeat</keyword>
<evidence type="ECO:0000256" key="8">
    <source>
        <dbReference type="ARBA" id="ARBA00022792"/>
    </source>
</evidence>
<evidence type="ECO:0000313" key="16">
    <source>
        <dbReference type="Proteomes" id="UP001431783"/>
    </source>
</evidence>
<comment type="subunit">
    <text evidence="3 14">Monomer.</text>
</comment>
<keyword evidence="11 12" id="KW-0472">Membrane</keyword>
<reference evidence="15 16" key="1">
    <citation type="submission" date="2023-03" db="EMBL/GenBank/DDBJ databases">
        <title>Genome insight into feeding habits of ladybird beetles.</title>
        <authorList>
            <person name="Li H.-S."/>
            <person name="Huang Y.-H."/>
            <person name="Pang H."/>
        </authorList>
    </citation>
    <scope>NUCLEOTIDE SEQUENCE [LARGE SCALE GENOMIC DNA]</scope>
    <source>
        <strain evidence="15">SYSU_2023b</strain>
        <tissue evidence="15">Whole body</tissue>
    </source>
</reference>
<proteinExistence type="inferred from homology"/>
<dbReference type="PRINTS" id="PR00926">
    <property type="entry name" value="MITOCARRIER"/>
</dbReference>
<gene>
    <name evidence="15" type="ORF">WA026_009599</name>
</gene>
<dbReference type="InterPro" id="IPR002113">
    <property type="entry name" value="ADT_euk_type"/>
</dbReference>
<dbReference type="AlphaFoldDB" id="A0AAW1TZV3"/>
<dbReference type="InterPro" id="IPR023395">
    <property type="entry name" value="MCP_dom_sf"/>
</dbReference>
<evidence type="ECO:0000256" key="11">
    <source>
        <dbReference type="ARBA" id="ARBA00023136"/>
    </source>
</evidence>
<evidence type="ECO:0000256" key="1">
    <source>
        <dbReference type="ARBA" id="ARBA00004448"/>
    </source>
</evidence>
<keyword evidence="16" id="KW-1185">Reference proteome</keyword>
<comment type="caution">
    <text evidence="15">The sequence shown here is derived from an EMBL/GenBank/DDBJ whole genome shotgun (WGS) entry which is preliminary data.</text>
</comment>
<keyword evidence="4 13" id="KW-0813">Transport</keyword>
<dbReference type="GO" id="GO:0140021">
    <property type="term" value="P:mitochondrial ADP transmembrane transport"/>
    <property type="evidence" value="ECO:0007669"/>
    <property type="project" value="InterPro"/>
</dbReference>
<feature type="repeat" description="Solcar" evidence="12">
    <location>
        <begin position="6"/>
        <end position="132"/>
    </location>
</feature>
<accession>A0AAW1TZV3</accession>